<proteinExistence type="inferred from homology"/>
<dbReference type="OrthoDB" id="9802729at2"/>
<dbReference type="PROSITE" id="PS00638">
    <property type="entry name" value="PII_GLNB_CTER"/>
    <property type="match status" value="1"/>
</dbReference>
<dbReference type="SMART" id="SM00938">
    <property type="entry name" value="P-II"/>
    <property type="match status" value="1"/>
</dbReference>
<gene>
    <name evidence="6" type="primary">glnB_1</name>
    <name evidence="6" type="ORF">CLNEO_16670</name>
</gene>
<dbReference type="PRINTS" id="PR00340">
    <property type="entry name" value="PIIGLNB"/>
</dbReference>
<evidence type="ECO:0000313" key="6">
    <source>
        <dbReference type="EMBL" id="KXL53124.1"/>
    </source>
</evidence>
<evidence type="ECO:0000256" key="5">
    <source>
        <dbReference type="RuleBase" id="RU003936"/>
    </source>
</evidence>
<dbReference type="PANTHER" id="PTHR30115">
    <property type="entry name" value="NITROGEN REGULATORY PROTEIN P-II"/>
    <property type="match status" value="1"/>
</dbReference>
<organism evidence="6 7">
    <name type="scientific">Anaerotignum neopropionicum</name>
    <dbReference type="NCBI Taxonomy" id="36847"/>
    <lineage>
        <taxon>Bacteria</taxon>
        <taxon>Bacillati</taxon>
        <taxon>Bacillota</taxon>
        <taxon>Clostridia</taxon>
        <taxon>Lachnospirales</taxon>
        <taxon>Anaerotignaceae</taxon>
        <taxon>Anaerotignum</taxon>
    </lineage>
</organism>
<accession>A0A136WF61</accession>
<dbReference type="InterPro" id="IPR002187">
    <property type="entry name" value="N-reg_PII"/>
</dbReference>
<keyword evidence="7" id="KW-1185">Reference proteome</keyword>
<dbReference type="AlphaFoldDB" id="A0A136WF61"/>
<dbReference type="InterPro" id="IPR015867">
    <property type="entry name" value="N-reg_PII/ATP_PRibTrfase_C"/>
</dbReference>
<dbReference type="Gene3D" id="3.30.70.120">
    <property type="match status" value="1"/>
</dbReference>
<dbReference type="GO" id="GO:0030234">
    <property type="term" value="F:enzyme regulator activity"/>
    <property type="evidence" value="ECO:0007669"/>
    <property type="project" value="InterPro"/>
</dbReference>
<dbReference type="STRING" id="36847.CLNEO_16670"/>
<keyword evidence="2" id="KW-0805">Transcription regulation</keyword>
<evidence type="ECO:0000256" key="3">
    <source>
        <dbReference type="ARBA" id="ARBA00023163"/>
    </source>
</evidence>
<dbReference type="InterPro" id="IPR017918">
    <property type="entry name" value="N-reg_PII_CS"/>
</dbReference>
<sequence>MLMIRAIIRPEKTAYVMTELAEAGFPAITKMDVYGRGKQKGIMVGDLYYDEIPKEMLIIFCNDEDKDTLVKIILRTAKTGTGSYGDGRIFVSPIDEAYTISTGKAGL</sequence>
<dbReference type="GO" id="GO:0005829">
    <property type="term" value="C:cytosol"/>
    <property type="evidence" value="ECO:0007669"/>
    <property type="project" value="TreeGrafter"/>
</dbReference>
<dbReference type="GO" id="GO:0005524">
    <property type="term" value="F:ATP binding"/>
    <property type="evidence" value="ECO:0007669"/>
    <property type="project" value="TreeGrafter"/>
</dbReference>
<dbReference type="PATRIC" id="fig|36847.3.peg.1944"/>
<protein>
    <submittedName>
        <fullName evidence="6">Nitrogen regulatory protein P-II</fullName>
    </submittedName>
</protein>
<comment type="similarity">
    <text evidence="5">Belongs to the P(II) protein family.</text>
</comment>
<evidence type="ECO:0000256" key="1">
    <source>
        <dbReference type="ARBA" id="ARBA00002440"/>
    </source>
</evidence>
<dbReference type="RefSeq" id="WP_066087298.1">
    <property type="nucleotide sequence ID" value="NZ_LRVM01000004.1"/>
</dbReference>
<evidence type="ECO:0000313" key="7">
    <source>
        <dbReference type="Proteomes" id="UP000070539"/>
    </source>
</evidence>
<keyword evidence="4" id="KW-0535">Nitrogen fixation</keyword>
<evidence type="ECO:0000256" key="2">
    <source>
        <dbReference type="ARBA" id="ARBA00023015"/>
    </source>
</evidence>
<keyword evidence="3" id="KW-0804">Transcription</keyword>
<dbReference type="EMBL" id="LRVM01000004">
    <property type="protein sequence ID" value="KXL53124.1"/>
    <property type="molecule type" value="Genomic_DNA"/>
</dbReference>
<dbReference type="PROSITE" id="PS51343">
    <property type="entry name" value="PII_GLNB_DOM"/>
    <property type="match status" value="1"/>
</dbReference>
<dbReference type="Pfam" id="PF00543">
    <property type="entry name" value="P-II"/>
    <property type="match status" value="1"/>
</dbReference>
<dbReference type="SUPFAM" id="SSF54913">
    <property type="entry name" value="GlnB-like"/>
    <property type="match status" value="1"/>
</dbReference>
<dbReference type="PANTHER" id="PTHR30115:SF13">
    <property type="entry name" value="PII-LIKE PROTEIN GLNBI"/>
    <property type="match status" value="1"/>
</dbReference>
<name>A0A136WF61_9FIRM</name>
<evidence type="ECO:0000256" key="4">
    <source>
        <dbReference type="ARBA" id="ARBA00023231"/>
    </source>
</evidence>
<comment type="caution">
    <text evidence="6">The sequence shown here is derived from an EMBL/GenBank/DDBJ whole genome shotgun (WGS) entry which is preliminary data.</text>
</comment>
<comment type="function">
    <text evidence="1">Could be involved in the regulation of nitrogen fixation.</text>
</comment>
<reference evidence="6 7" key="1">
    <citation type="submission" date="2016-01" db="EMBL/GenBank/DDBJ databases">
        <title>Genome sequence of Clostridium neopropionicum X4, DSM-3847.</title>
        <authorList>
            <person name="Poehlein A."/>
            <person name="Beck M.H."/>
            <person name="Bengelsdorf F.R."/>
            <person name="Daniel R."/>
            <person name="Duerre P."/>
        </authorList>
    </citation>
    <scope>NUCLEOTIDE SEQUENCE [LARGE SCALE GENOMIC DNA]</scope>
    <source>
        <strain evidence="6 7">DSM-3847</strain>
    </source>
</reference>
<dbReference type="GO" id="GO:0006808">
    <property type="term" value="P:regulation of nitrogen utilization"/>
    <property type="evidence" value="ECO:0007669"/>
    <property type="project" value="InterPro"/>
</dbReference>
<dbReference type="InterPro" id="IPR011322">
    <property type="entry name" value="N-reg_PII-like_a/b"/>
</dbReference>
<dbReference type="Proteomes" id="UP000070539">
    <property type="component" value="Unassembled WGS sequence"/>
</dbReference>